<keyword evidence="3 9" id="KW-0812">Transmembrane</keyword>
<evidence type="ECO:0000256" key="8">
    <source>
        <dbReference type="SAM" id="MobiDB-lite"/>
    </source>
</evidence>
<evidence type="ECO:0000313" key="13">
    <source>
        <dbReference type="Proteomes" id="UP001295684"/>
    </source>
</evidence>
<feature type="transmembrane region" description="Helical" evidence="9">
    <location>
        <begin position="334"/>
        <end position="367"/>
    </location>
</feature>
<evidence type="ECO:0000256" key="5">
    <source>
        <dbReference type="ARBA" id="ARBA00022840"/>
    </source>
</evidence>
<dbReference type="CDD" id="cd03250">
    <property type="entry name" value="ABCC_MRP_domain1"/>
    <property type="match status" value="1"/>
</dbReference>
<dbReference type="Gene3D" id="3.40.50.300">
    <property type="entry name" value="P-loop containing nucleotide triphosphate hydrolases"/>
    <property type="match status" value="2"/>
</dbReference>
<feature type="transmembrane region" description="Helical" evidence="9">
    <location>
        <begin position="1067"/>
        <end position="1086"/>
    </location>
</feature>
<dbReference type="InterPro" id="IPR050173">
    <property type="entry name" value="ABC_transporter_C-like"/>
</dbReference>
<organism evidence="12 13">
    <name type="scientific">Euplotes crassus</name>
    <dbReference type="NCBI Taxonomy" id="5936"/>
    <lineage>
        <taxon>Eukaryota</taxon>
        <taxon>Sar</taxon>
        <taxon>Alveolata</taxon>
        <taxon>Ciliophora</taxon>
        <taxon>Intramacronucleata</taxon>
        <taxon>Spirotrichea</taxon>
        <taxon>Hypotrichia</taxon>
        <taxon>Euplotida</taxon>
        <taxon>Euplotidae</taxon>
        <taxon>Moneuplotes</taxon>
    </lineage>
</organism>
<name>A0AAD1U3B0_EUPCR</name>
<dbReference type="InterPro" id="IPR044746">
    <property type="entry name" value="ABCC_6TM_D1"/>
</dbReference>
<dbReference type="PROSITE" id="PS50893">
    <property type="entry name" value="ABC_TRANSPORTER_2"/>
    <property type="match status" value="2"/>
</dbReference>
<dbReference type="InterPro" id="IPR011527">
    <property type="entry name" value="ABC1_TM_dom"/>
</dbReference>
<sequence length="1374" mass="156723">MRKSSKREDEKEDTYTPLLDDTTDNLQSSDKPDCVPIFKQNPFENSWLISKIFFSWVTPLARFGRKNHLKPGHLEPSLKMMDAAKLHDDILVNWDKVPHDHKNAIFKALMMTYKKEFFYAMIINFFQVCIDISVPFMLHAIIKFMQDKSEDARGIGYGIFLIACYLIVDLVAKLLSQQGNFLQGLLGAKAYTGVCSITYNKILRCSSATNKSFAQAEIINFIQVDAGKIFFLAWVLPVVARLPIQLIFSISYLIYFFGLSLLGAAGVAFVLVIINFFIAVIGQKIQKVVLARKDERMRFTTELINNIKIIKLNGWVQYFLDKVNTSRAKEIKVIIWTFFVFAVNVFSMFMLSPLLIVVTFGIFFGAGHTMTLAQGFACLQVLGQLNMPIRWIPQFIGILLQFTVSMRRIQKFLICDEINPAIVRQNDQECVNKGIDILVENSNFTWGGQKEEKKKDPKKEDTKEETKSSSNTSSPRNDINGEKNSSEEDLDSESTMSDSDKDEKAAKVDEGIQIRDLNLKIHRGEFICVIGGVGSGKSSLISALLGDMIYISDQTIREFQGKLFEDVRHEIIERTKNEKDIVRLGGSISYVQQQPWIQNKTIRDNILFGLEMDEERYNQAIELCELANDLEILPGGDLTEIGEKGINLSGGQKARVSLARAVYANADILLMDDPISALDSNVKKSIFENLFCGELRGKTRVLVTHAVEFLDQVDRIIVMEKGRIKYIGTYDEIQHSDEIQHILKTLEKTARKNSELEEDKEENKEDKEDVKPDEKLKKSFMSEKGTNITEDENEEKIVVGWKVYYSFFIKNNSWIFYIFFITLSFAGALAIVFNGIFTGRFINPYEEKYSFWSLIFISLSLAIVASIATTIVTTGISLATIKLTRKLHIDMLEKTANAPVNLYFDKTPSGRILNRYSSDINKLDNGIDKKVGWIISCFSMVIFDIVVAALNTPFVLATLPFIIIAMVILLRYYIKSFREVNRLGSVSHSPMMNLLGETINGATTIRSFQKQNDFVKTNYKVLNVVTNVGFWRESLRSWFAIRIEFVSLFLLGFTSGFMLYYRSKADPILIGVLFNRFIMFNMMLLFSCQLLSDLEGDLVSYDRCLKMLEIPQEREQRKYMPELMDWPSQGQIEFEDYSLKYRPDTEVVLKNLNFTIKPKEKIGIVGRTGAGKSTICLALCRIVEAFEGKIKIDGIDVSTLGIADLRERITIIPQDPTLFEGTLRFNLDPVGTIPDVELLRMARKANLEEFINRDDKGLDQKIEDGGKNLSSGEKQLICILRAILRKNKIVLMDEATANIDIKTEQIIQKLIHEEFEDSTVLTIAHRLNTIINSDRVLVLSRGEVQEFDDPQKLLEDQDSMFYSYANELKKHEEE</sequence>
<dbReference type="InterPro" id="IPR003439">
    <property type="entry name" value="ABC_transporter-like_ATP-bd"/>
</dbReference>
<dbReference type="FunFam" id="3.40.50.300:FF:000997">
    <property type="entry name" value="Multidrug resistance-associated protein 1"/>
    <property type="match status" value="1"/>
</dbReference>
<feature type="domain" description="ABC transmembrane type-1" evidence="11">
    <location>
        <begin position="818"/>
        <end position="1096"/>
    </location>
</feature>
<feature type="transmembrane region" description="Helical" evidence="9">
    <location>
        <begin position="254"/>
        <end position="282"/>
    </location>
</feature>
<feature type="compositionally biased region" description="Low complexity" evidence="8">
    <location>
        <begin position="15"/>
        <end position="26"/>
    </location>
</feature>
<dbReference type="GO" id="GO:0005524">
    <property type="term" value="F:ATP binding"/>
    <property type="evidence" value="ECO:0007669"/>
    <property type="project" value="UniProtKB-KW"/>
</dbReference>
<dbReference type="InterPro" id="IPR044726">
    <property type="entry name" value="ABCC_6TM_D2"/>
</dbReference>
<evidence type="ECO:0000256" key="7">
    <source>
        <dbReference type="ARBA" id="ARBA00023136"/>
    </source>
</evidence>
<comment type="subcellular location">
    <subcellularLocation>
        <location evidence="1">Membrane</location>
        <topology evidence="1">Multi-pass membrane protein</topology>
    </subcellularLocation>
</comment>
<dbReference type="SUPFAM" id="SSF52540">
    <property type="entry name" value="P-loop containing nucleoside triphosphate hydrolases"/>
    <property type="match status" value="2"/>
</dbReference>
<evidence type="ECO:0000256" key="3">
    <source>
        <dbReference type="ARBA" id="ARBA00022692"/>
    </source>
</evidence>
<evidence type="ECO:0000256" key="4">
    <source>
        <dbReference type="ARBA" id="ARBA00022741"/>
    </source>
</evidence>
<dbReference type="InterPro" id="IPR003593">
    <property type="entry name" value="AAA+_ATPase"/>
</dbReference>
<dbReference type="InterPro" id="IPR036640">
    <property type="entry name" value="ABC1_TM_sf"/>
</dbReference>
<dbReference type="InterPro" id="IPR027417">
    <property type="entry name" value="P-loop_NTPase"/>
</dbReference>
<keyword evidence="13" id="KW-1185">Reference proteome</keyword>
<keyword evidence="4" id="KW-0547">Nucleotide-binding</keyword>
<feature type="compositionally biased region" description="Basic and acidic residues" evidence="8">
    <location>
        <begin position="498"/>
        <end position="507"/>
    </location>
</feature>
<feature type="transmembrane region" description="Helical" evidence="9">
    <location>
        <begin position="1039"/>
        <end position="1061"/>
    </location>
</feature>
<dbReference type="Proteomes" id="UP001295684">
    <property type="component" value="Unassembled WGS sequence"/>
</dbReference>
<feature type="transmembrane region" description="Helical" evidence="9">
    <location>
        <begin position="814"/>
        <end position="837"/>
    </location>
</feature>
<dbReference type="SUPFAM" id="SSF90123">
    <property type="entry name" value="ABC transporter transmembrane region"/>
    <property type="match status" value="2"/>
</dbReference>
<dbReference type="InterPro" id="IPR017871">
    <property type="entry name" value="ABC_transporter-like_CS"/>
</dbReference>
<feature type="transmembrane region" description="Helical" evidence="9">
    <location>
        <begin position="849"/>
        <end position="881"/>
    </location>
</feature>
<reference evidence="12" key="1">
    <citation type="submission" date="2023-07" db="EMBL/GenBank/DDBJ databases">
        <authorList>
            <consortium name="AG Swart"/>
            <person name="Singh M."/>
            <person name="Singh A."/>
            <person name="Seah K."/>
            <person name="Emmerich C."/>
        </authorList>
    </citation>
    <scope>NUCLEOTIDE SEQUENCE</scope>
    <source>
        <strain evidence="12">DP1</strain>
    </source>
</reference>
<accession>A0AAD1U3B0</accession>
<keyword evidence="5" id="KW-0067">ATP-binding</keyword>
<dbReference type="FunFam" id="3.40.50.300:FF:000565">
    <property type="entry name" value="ABC bile acid transporter"/>
    <property type="match status" value="1"/>
</dbReference>
<dbReference type="Pfam" id="PF00005">
    <property type="entry name" value="ABC_tran"/>
    <property type="match status" value="2"/>
</dbReference>
<feature type="region of interest" description="Disordered" evidence="8">
    <location>
        <begin position="1"/>
        <end position="27"/>
    </location>
</feature>
<dbReference type="PANTHER" id="PTHR24223:SF415">
    <property type="entry name" value="FI20190P1"/>
    <property type="match status" value="1"/>
</dbReference>
<dbReference type="SMART" id="SM00382">
    <property type="entry name" value="AAA"/>
    <property type="match status" value="2"/>
</dbReference>
<evidence type="ECO:0000256" key="6">
    <source>
        <dbReference type="ARBA" id="ARBA00022989"/>
    </source>
</evidence>
<dbReference type="GO" id="GO:0140359">
    <property type="term" value="F:ABC-type transporter activity"/>
    <property type="evidence" value="ECO:0007669"/>
    <property type="project" value="InterPro"/>
</dbReference>
<dbReference type="EMBL" id="CAMPGE010002539">
    <property type="protein sequence ID" value="CAI2361345.1"/>
    <property type="molecule type" value="Genomic_DNA"/>
</dbReference>
<dbReference type="PROSITE" id="PS50929">
    <property type="entry name" value="ABC_TM1F"/>
    <property type="match status" value="2"/>
</dbReference>
<gene>
    <name evidence="12" type="ORF">ECRASSUSDP1_LOCUS2656</name>
</gene>
<feature type="region of interest" description="Disordered" evidence="8">
    <location>
        <begin position="448"/>
        <end position="507"/>
    </location>
</feature>
<comment type="caution">
    <text evidence="12">The sequence shown here is derived from an EMBL/GenBank/DDBJ whole genome shotgun (WGS) entry which is preliminary data.</text>
</comment>
<evidence type="ECO:0000313" key="12">
    <source>
        <dbReference type="EMBL" id="CAI2361345.1"/>
    </source>
</evidence>
<proteinExistence type="predicted"/>
<evidence type="ECO:0000259" key="10">
    <source>
        <dbReference type="PROSITE" id="PS50893"/>
    </source>
</evidence>
<dbReference type="CDD" id="cd18579">
    <property type="entry name" value="ABC_6TM_ABCC_D1"/>
    <property type="match status" value="1"/>
</dbReference>
<feature type="domain" description="ABC transmembrane type-1" evidence="11">
    <location>
        <begin position="120"/>
        <end position="401"/>
    </location>
</feature>
<feature type="transmembrane region" description="Helical" evidence="9">
    <location>
        <begin position="229"/>
        <end position="248"/>
    </location>
</feature>
<dbReference type="Gene3D" id="1.20.1560.10">
    <property type="entry name" value="ABC transporter type 1, transmembrane domain"/>
    <property type="match status" value="2"/>
</dbReference>
<evidence type="ECO:0000256" key="1">
    <source>
        <dbReference type="ARBA" id="ARBA00004141"/>
    </source>
</evidence>
<evidence type="ECO:0000256" key="9">
    <source>
        <dbReference type="SAM" id="Phobius"/>
    </source>
</evidence>
<dbReference type="Pfam" id="PF00664">
    <property type="entry name" value="ABC_membrane"/>
    <property type="match status" value="2"/>
</dbReference>
<dbReference type="GO" id="GO:0016020">
    <property type="term" value="C:membrane"/>
    <property type="evidence" value="ECO:0007669"/>
    <property type="project" value="UniProtKB-SubCell"/>
</dbReference>
<dbReference type="CDD" id="cd03244">
    <property type="entry name" value="ABCC_MRP_domain2"/>
    <property type="match status" value="1"/>
</dbReference>
<feature type="compositionally biased region" description="Basic and acidic residues" evidence="8">
    <location>
        <begin position="449"/>
        <end position="467"/>
    </location>
</feature>
<keyword evidence="2" id="KW-0813">Transport</keyword>
<dbReference type="CDD" id="cd18580">
    <property type="entry name" value="ABC_6TM_ABCC_D2"/>
    <property type="match status" value="1"/>
</dbReference>
<feature type="domain" description="ABC transporter" evidence="10">
    <location>
        <begin position="496"/>
        <end position="746"/>
    </location>
</feature>
<keyword evidence="6 9" id="KW-1133">Transmembrane helix</keyword>
<feature type="transmembrane region" description="Helical" evidence="9">
    <location>
        <begin position="956"/>
        <end position="974"/>
    </location>
</feature>
<feature type="transmembrane region" description="Helical" evidence="9">
    <location>
        <begin position="931"/>
        <end position="950"/>
    </location>
</feature>
<keyword evidence="7 9" id="KW-0472">Membrane</keyword>
<feature type="transmembrane region" description="Helical" evidence="9">
    <location>
        <begin position="117"/>
        <end position="142"/>
    </location>
</feature>
<protein>
    <submittedName>
        <fullName evidence="12">Uncharacterized protein</fullName>
    </submittedName>
</protein>
<dbReference type="PANTHER" id="PTHR24223">
    <property type="entry name" value="ATP-BINDING CASSETTE SUB-FAMILY C"/>
    <property type="match status" value="1"/>
</dbReference>
<dbReference type="GO" id="GO:0016887">
    <property type="term" value="F:ATP hydrolysis activity"/>
    <property type="evidence" value="ECO:0007669"/>
    <property type="project" value="InterPro"/>
</dbReference>
<feature type="domain" description="ABC transporter" evidence="10">
    <location>
        <begin position="1132"/>
        <end position="1366"/>
    </location>
</feature>
<evidence type="ECO:0000259" key="11">
    <source>
        <dbReference type="PROSITE" id="PS50929"/>
    </source>
</evidence>
<feature type="transmembrane region" description="Helical" evidence="9">
    <location>
        <begin position="154"/>
        <end position="172"/>
    </location>
</feature>
<evidence type="ECO:0000256" key="2">
    <source>
        <dbReference type="ARBA" id="ARBA00022448"/>
    </source>
</evidence>
<feature type="region of interest" description="Disordered" evidence="8">
    <location>
        <begin position="753"/>
        <end position="772"/>
    </location>
</feature>
<dbReference type="PROSITE" id="PS00211">
    <property type="entry name" value="ABC_TRANSPORTER_1"/>
    <property type="match status" value="2"/>
</dbReference>